<gene>
    <name evidence="2" type="ORF">ABG79_01533</name>
</gene>
<name>A0A0R3JSQ9_CALMK</name>
<accession>A0A0R3JSQ9</accession>
<keyword evidence="1" id="KW-0472">Membrane</keyword>
<keyword evidence="1" id="KW-1133">Transmembrane helix</keyword>
<keyword evidence="3" id="KW-1185">Reference proteome</keyword>
<dbReference type="Pfam" id="PF18910">
    <property type="entry name" value="DUF5665"/>
    <property type="match status" value="1"/>
</dbReference>
<dbReference type="InterPro" id="IPR043723">
    <property type="entry name" value="DUF5665"/>
</dbReference>
<dbReference type="AlphaFoldDB" id="A0A0R3JSQ9"/>
<evidence type="ECO:0000313" key="3">
    <source>
        <dbReference type="Proteomes" id="UP000052015"/>
    </source>
</evidence>
<sequence length="92" mass="10322">MINNDEIEVLNKISSQLERAKFGEYIDLMQNPSRMIFLNFVSGIARGFGIGIGFTILSALVVFVLQRLVVLNLPLISGVISEIIRLVKYRVP</sequence>
<reference evidence="2 3" key="1">
    <citation type="submission" date="2015-09" db="EMBL/GenBank/DDBJ databases">
        <title>Draft genome sequence of a Caloramator mitchellensis, a moderate thermophile from the Great Artesian Basin of Australia.</title>
        <authorList>
            <person name="Patel B.K."/>
        </authorList>
    </citation>
    <scope>NUCLEOTIDE SEQUENCE [LARGE SCALE GENOMIC DNA]</scope>
    <source>
        <strain evidence="2 3">VF08</strain>
    </source>
</reference>
<comment type="caution">
    <text evidence="2">The sequence shown here is derived from an EMBL/GenBank/DDBJ whole genome shotgun (WGS) entry which is preliminary data.</text>
</comment>
<dbReference type="STRING" id="908809.ABG79_01533"/>
<evidence type="ECO:0000256" key="1">
    <source>
        <dbReference type="SAM" id="Phobius"/>
    </source>
</evidence>
<protein>
    <submittedName>
        <fullName evidence="2">Uncharacterized protein</fullName>
    </submittedName>
</protein>
<keyword evidence="1" id="KW-0812">Transmembrane</keyword>
<dbReference type="Proteomes" id="UP000052015">
    <property type="component" value="Unassembled WGS sequence"/>
</dbReference>
<organism evidence="2 3">
    <name type="scientific">Caloramator mitchellensis</name>
    <dbReference type="NCBI Taxonomy" id="908809"/>
    <lineage>
        <taxon>Bacteria</taxon>
        <taxon>Bacillati</taxon>
        <taxon>Bacillota</taxon>
        <taxon>Clostridia</taxon>
        <taxon>Eubacteriales</taxon>
        <taxon>Clostridiaceae</taxon>
        <taxon>Caloramator</taxon>
    </lineage>
</organism>
<evidence type="ECO:0000313" key="2">
    <source>
        <dbReference type="EMBL" id="KRQ86550.1"/>
    </source>
</evidence>
<dbReference type="RefSeq" id="WP_057978765.1">
    <property type="nucleotide sequence ID" value="NZ_LKHP01000008.1"/>
</dbReference>
<feature type="transmembrane region" description="Helical" evidence="1">
    <location>
        <begin position="36"/>
        <end position="63"/>
    </location>
</feature>
<proteinExistence type="predicted"/>
<dbReference type="EMBL" id="LKHP01000008">
    <property type="protein sequence ID" value="KRQ86550.1"/>
    <property type="molecule type" value="Genomic_DNA"/>
</dbReference>
<dbReference type="OrthoDB" id="1634137at2"/>